<reference evidence="3" key="1">
    <citation type="journal article" date="2013" name="Nature">
        <title>Draft genome of the wheat A-genome progenitor Triticum urartu.</title>
        <authorList>
            <person name="Ling H.Q."/>
            <person name="Zhao S."/>
            <person name="Liu D."/>
            <person name="Wang J."/>
            <person name="Sun H."/>
            <person name="Zhang C."/>
            <person name="Fan H."/>
            <person name="Li D."/>
            <person name="Dong L."/>
            <person name="Tao Y."/>
            <person name="Gao C."/>
            <person name="Wu H."/>
            <person name="Li Y."/>
            <person name="Cui Y."/>
            <person name="Guo X."/>
            <person name="Zheng S."/>
            <person name="Wang B."/>
            <person name="Yu K."/>
            <person name="Liang Q."/>
            <person name="Yang W."/>
            <person name="Lou X."/>
            <person name="Chen J."/>
            <person name="Feng M."/>
            <person name="Jian J."/>
            <person name="Zhang X."/>
            <person name="Luo G."/>
            <person name="Jiang Y."/>
            <person name="Liu J."/>
            <person name="Wang Z."/>
            <person name="Sha Y."/>
            <person name="Zhang B."/>
            <person name="Wu H."/>
            <person name="Tang D."/>
            <person name="Shen Q."/>
            <person name="Xue P."/>
            <person name="Zou S."/>
            <person name="Wang X."/>
            <person name="Liu X."/>
            <person name="Wang F."/>
            <person name="Yang Y."/>
            <person name="An X."/>
            <person name="Dong Z."/>
            <person name="Zhang K."/>
            <person name="Zhang X."/>
            <person name="Luo M.C."/>
            <person name="Dvorak J."/>
            <person name="Tong Y."/>
            <person name="Wang J."/>
            <person name="Yang H."/>
            <person name="Li Z."/>
            <person name="Wang D."/>
            <person name="Zhang A."/>
            <person name="Wang J."/>
        </authorList>
    </citation>
    <scope>NUCLEOTIDE SEQUENCE</scope>
    <source>
        <strain evidence="3">cv. G1812</strain>
    </source>
</reference>
<sequence>ASGKPIVPQSPQPPARTLPPPSSQPPPPRTLAAPSCILPSLVRPKLLLLLRPHMLHPEHAGGEAHREAPEQLSQSPSVQEEPRGQRSQQRWRVQELGLDGPPAVREGHVRAEGQ</sequence>
<reference evidence="2" key="2">
    <citation type="submission" date="2018-03" db="EMBL/GenBank/DDBJ databases">
        <title>The Triticum urartu genome reveals the dynamic nature of wheat genome evolution.</title>
        <authorList>
            <person name="Ling H."/>
            <person name="Ma B."/>
            <person name="Shi X."/>
            <person name="Liu H."/>
            <person name="Dong L."/>
            <person name="Sun H."/>
            <person name="Cao Y."/>
            <person name="Gao Q."/>
            <person name="Zheng S."/>
            <person name="Li Y."/>
            <person name="Yu Y."/>
            <person name="Du H."/>
            <person name="Qi M."/>
            <person name="Li Y."/>
            <person name="Yu H."/>
            <person name="Cui Y."/>
            <person name="Wang N."/>
            <person name="Chen C."/>
            <person name="Wu H."/>
            <person name="Zhao Y."/>
            <person name="Zhang J."/>
            <person name="Li Y."/>
            <person name="Zhou W."/>
            <person name="Zhang B."/>
            <person name="Hu W."/>
            <person name="Eijk M."/>
            <person name="Tang J."/>
            <person name="Witsenboer H."/>
            <person name="Zhao S."/>
            <person name="Li Z."/>
            <person name="Zhang A."/>
            <person name="Wang D."/>
            <person name="Liang C."/>
        </authorList>
    </citation>
    <scope>NUCLEOTIDE SEQUENCE [LARGE SCALE GENOMIC DNA]</scope>
    <source>
        <strain evidence="2">cv. G1812</strain>
    </source>
</reference>
<organism evidence="2 3">
    <name type="scientific">Triticum urartu</name>
    <name type="common">Red wild einkorn</name>
    <name type="synonym">Crithodium urartu</name>
    <dbReference type="NCBI Taxonomy" id="4572"/>
    <lineage>
        <taxon>Eukaryota</taxon>
        <taxon>Viridiplantae</taxon>
        <taxon>Streptophyta</taxon>
        <taxon>Embryophyta</taxon>
        <taxon>Tracheophyta</taxon>
        <taxon>Spermatophyta</taxon>
        <taxon>Magnoliopsida</taxon>
        <taxon>Liliopsida</taxon>
        <taxon>Poales</taxon>
        <taxon>Poaceae</taxon>
        <taxon>BOP clade</taxon>
        <taxon>Pooideae</taxon>
        <taxon>Triticodae</taxon>
        <taxon>Triticeae</taxon>
        <taxon>Triticinae</taxon>
        <taxon>Triticum</taxon>
    </lineage>
</organism>
<dbReference type="Gramene" id="TuG1812G0200002470.01.T01">
    <property type="protein sequence ID" value="TuG1812G0200002470.01.T01.cds356619"/>
    <property type="gene ID" value="TuG1812G0200002470.01"/>
</dbReference>
<proteinExistence type="predicted"/>
<evidence type="ECO:0000313" key="2">
    <source>
        <dbReference type="EnsemblPlants" id="TuG1812G0200002470.01.T01.cds356619"/>
    </source>
</evidence>
<feature type="compositionally biased region" description="Pro residues" evidence="1">
    <location>
        <begin position="8"/>
        <end position="29"/>
    </location>
</feature>
<dbReference type="AlphaFoldDB" id="A0A8R7PDC9"/>
<dbReference type="EnsemblPlants" id="TuG1812G0200002470.01.T01">
    <property type="protein sequence ID" value="TuG1812G0200002470.01.T01.cds356619"/>
    <property type="gene ID" value="TuG1812G0200002470.01"/>
</dbReference>
<evidence type="ECO:0000313" key="3">
    <source>
        <dbReference type="Proteomes" id="UP000015106"/>
    </source>
</evidence>
<evidence type="ECO:0000256" key="1">
    <source>
        <dbReference type="SAM" id="MobiDB-lite"/>
    </source>
</evidence>
<protein>
    <submittedName>
        <fullName evidence="2">Uncharacterized protein</fullName>
    </submittedName>
</protein>
<dbReference type="Proteomes" id="UP000015106">
    <property type="component" value="Chromosome 2"/>
</dbReference>
<keyword evidence="3" id="KW-1185">Reference proteome</keyword>
<name>A0A8R7PDC9_TRIUA</name>
<feature type="region of interest" description="Disordered" evidence="1">
    <location>
        <begin position="58"/>
        <end position="114"/>
    </location>
</feature>
<feature type="compositionally biased region" description="Basic and acidic residues" evidence="1">
    <location>
        <begin position="58"/>
        <end position="69"/>
    </location>
</feature>
<feature type="region of interest" description="Disordered" evidence="1">
    <location>
        <begin position="1"/>
        <end position="34"/>
    </location>
</feature>
<accession>A0A8R7PDC9</accession>
<reference evidence="2" key="3">
    <citation type="submission" date="2022-06" db="UniProtKB">
        <authorList>
            <consortium name="EnsemblPlants"/>
        </authorList>
    </citation>
    <scope>IDENTIFICATION</scope>
</reference>
<feature type="compositionally biased region" description="Basic and acidic residues" evidence="1">
    <location>
        <begin position="105"/>
        <end position="114"/>
    </location>
</feature>